<dbReference type="SUPFAM" id="SSF52540">
    <property type="entry name" value="P-loop containing nucleoside triphosphate hydrolases"/>
    <property type="match status" value="1"/>
</dbReference>
<feature type="compositionally biased region" description="Low complexity" evidence="1">
    <location>
        <begin position="513"/>
        <end position="524"/>
    </location>
</feature>
<feature type="transmembrane region" description="Helical" evidence="2">
    <location>
        <begin position="82"/>
        <end position="112"/>
    </location>
</feature>
<keyword evidence="2" id="KW-0472">Membrane</keyword>
<sequence>MARRLRPQPPRGPHLERARAALTRAALTRRRADAANAAANAADHATDVLQPVITVARGLRRQTTWLRAWWTRTPAERRTPMIFLGLAAVAALTLMPHGPLIALVGAMGAAAWAGRERAPRHSGPSEAALTRLRSLYEALVPAFGDPNDPQPLYTRDGTWHNVLTDHAFDAEDRLVHLKLRYPAYFPDHDPAARSRVEQLLHAKTGRGREYRFVWNEEDNHLLLTALPPLPTDIPAQRFVTGPGETVLGFTDAESTRRTTPVVTDSGATRQAPPLIWRTGPRSTEPHLLALGHPGCGATTLLRSLALQALHHGDVVVIDGSGSGEYACLSGRPGVLAVESGLTGAVAVLEWAAHETERRLIAVNRARQDGHPVPGDARRPLWIIADRPTALSQLAAPEGRTDPQTLLTTPLRHGRAACVTVAVADTLESAADLAPAVTLNTRARAALGALTAQEAAEILGAPAPSTPTPDTPPGRGYARFGAGRPLRLQVPHTPDPHDEETSDARRRAVLDLLPGAAPPTRTAPVARPPGGPFTGATPAHGPVPTAQATNTSPSTSAAPPA</sequence>
<dbReference type="Proteomes" id="UP000641932">
    <property type="component" value="Unassembled WGS sequence"/>
</dbReference>
<keyword evidence="4" id="KW-1185">Reference proteome</keyword>
<protein>
    <submittedName>
        <fullName evidence="3">Membrane protein</fullName>
    </submittedName>
</protein>
<feature type="compositionally biased region" description="Polar residues" evidence="1">
    <location>
        <begin position="257"/>
        <end position="268"/>
    </location>
</feature>
<feature type="region of interest" description="Disordered" evidence="1">
    <location>
        <begin position="512"/>
        <end position="560"/>
    </location>
</feature>
<dbReference type="Gene3D" id="3.40.50.300">
    <property type="entry name" value="P-loop containing nucleotide triphosphate hydrolases"/>
    <property type="match status" value="1"/>
</dbReference>
<evidence type="ECO:0000256" key="1">
    <source>
        <dbReference type="SAM" id="MobiDB-lite"/>
    </source>
</evidence>
<dbReference type="EMBL" id="BMMS01000010">
    <property type="protein sequence ID" value="GGO87563.1"/>
    <property type="molecule type" value="Genomic_DNA"/>
</dbReference>
<comment type="caution">
    <text evidence="3">The sequence shown here is derived from an EMBL/GenBank/DDBJ whole genome shotgun (WGS) entry which is preliminary data.</text>
</comment>
<accession>A0A917ZQ37</accession>
<evidence type="ECO:0000313" key="4">
    <source>
        <dbReference type="Proteomes" id="UP000641932"/>
    </source>
</evidence>
<reference evidence="3" key="1">
    <citation type="journal article" date="2014" name="Int. J. Syst. Evol. Microbiol.">
        <title>Complete genome sequence of Corynebacterium casei LMG S-19264T (=DSM 44701T), isolated from a smear-ripened cheese.</title>
        <authorList>
            <consortium name="US DOE Joint Genome Institute (JGI-PGF)"/>
            <person name="Walter F."/>
            <person name="Albersmeier A."/>
            <person name="Kalinowski J."/>
            <person name="Ruckert C."/>
        </authorList>
    </citation>
    <scope>NUCLEOTIDE SEQUENCE</scope>
    <source>
        <strain evidence="3">CGMCC 4.7201</strain>
    </source>
</reference>
<feature type="compositionally biased region" description="Polar residues" evidence="1">
    <location>
        <begin position="545"/>
        <end position="560"/>
    </location>
</feature>
<dbReference type="AlphaFoldDB" id="A0A917ZQ37"/>
<organism evidence="3 4">
    <name type="scientific">Wenjunlia tyrosinilytica</name>
    <dbReference type="NCBI Taxonomy" id="1544741"/>
    <lineage>
        <taxon>Bacteria</taxon>
        <taxon>Bacillati</taxon>
        <taxon>Actinomycetota</taxon>
        <taxon>Actinomycetes</taxon>
        <taxon>Kitasatosporales</taxon>
        <taxon>Streptomycetaceae</taxon>
        <taxon>Wenjunlia</taxon>
    </lineage>
</organism>
<dbReference type="InterPro" id="IPR027417">
    <property type="entry name" value="P-loop_NTPase"/>
</dbReference>
<feature type="region of interest" description="Disordered" evidence="1">
    <location>
        <begin position="255"/>
        <end position="278"/>
    </location>
</feature>
<gene>
    <name evidence="3" type="ORF">GCM10012280_26300</name>
</gene>
<keyword evidence="2" id="KW-0812">Transmembrane</keyword>
<reference evidence="3" key="2">
    <citation type="submission" date="2020-09" db="EMBL/GenBank/DDBJ databases">
        <authorList>
            <person name="Sun Q."/>
            <person name="Zhou Y."/>
        </authorList>
    </citation>
    <scope>NUCLEOTIDE SEQUENCE</scope>
    <source>
        <strain evidence="3">CGMCC 4.7201</strain>
    </source>
</reference>
<evidence type="ECO:0000256" key="2">
    <source>
        <dbReference type="SAM" id="Phobius"/>
    </source>
</evidence>
<name>A0A917ZQ37_9ACTN</name>
<proteinExistence type="predicted"/>
<keyword evidence="2" id="KW-1133">Transmembrane helix</keyword>
<evidence type="ECO:0000313" key="3">
    <source>
        <dbReference type="EMBL" id="GGO87563.1"/>
    </source>
</evidence>